<keyword evidence="2" id="KW-0812">Transmembrane</keyword>
<dbReference type="EMBL" id="FWDO01000004">
    <property type="protein sequence ID" value="SLM17894.1"/>
    <property type="molecule type" value="Genomic_DNA"/>
</dbReference>
<feature type="transmembrane region" description="Helical" evidence="2">
    <location>
        <begin position="23"/>
        <end position="45"/>
    </location>
</feature>
<evidence type="ECO:0000313" key="3">
    <source>
        <dbReference type="EMBL" id="SLM17894.1"/>
    </source>
</evidence>
<protein>
    <submittedName>
        <fullName evidence="3">Uncharacterized protein</fullName>
    </submittedName>
</protein>
<keyword evidence="2" id="KW-0472">Membrane</keyword>
<sequence length="81" mass="8591">MLALLAFVHPSNASVPVDLARTGGSILILILLDVLILGLLALDALRYHPPREGKPALGQEAGSEKPQVSVHAHDDPEHEVS</sequence>
<name>A0A3P3XNS9_9SPIR</name>
<reference evidence="3" key="1">
    <citation type="submission" date="2017-02" db="EMBL/GenBank/DDBJ databases">
        <authorList>
            <person name="Regsiter A."/>
            <person name="William W."/>
        </authorList>
    </citation>
    <scope>NUCLEOTIDE SEQUENCE</scope>
    <source>
        <strain evidence="3">BdmA 4</strain>
    </source>
</reference>
<feature type="compositionally biased region" description="Basic and acidic residues" evidence="1">
    <location>
        <begin position="71"/>
        <end position="81"/>
    </location>
</feature>
<keyword evidence="2" id="KW-1133">Transmembrane helix</keyword>
<evidence type="ECO:0000256" key="2">
    <source>
        <dbReference type="SAM" id="Phobius"/>
    </source>
</evidence>
<feature type="region of interest" description="Disordered" evidence="1">
    <location>
        <begin position="51"/>
        <end position="81"/>
    </location>
</feature>
<gene>
    <name evidence="3" type="ORF">SPIRO4BDMA_40466</name>
</gene>
<dbReference type="AlphaFoldDB" id="A0A3P3XNS9"/>
<proteinExistence type="predicted"/>
<evidence type="ECO:0000256" key="1">
    <source>
        <dbReference type="SAM" id="MobiDB-lite"/>
    </source>
</evidence>
<organism evidence="3">
    <name type="scientific">uncultured spirochete</name>
    <dbReference type="NCBI Taxonomy" id="156406"/>
    <lineage>
        <taxon>Bacteria</taxon>
        <taxon>Pseudomonadati</taxon>
        <taxon>Spirochaetota</taxon>
        <taxon>Spirochaetia</taxon>
        <taxon>Spirochaetales</taxon>
        <taxon>environmental samples</taxon>
    </lineage>
</organism>
<accession>A0A3P3XNS9</accession>